<dbReference type="CDD" id="cd19531">
    <property type="entry name" value="LCL_NRPS-like"/>
    <property type="match status" value="1"/>
</dbReference>
<dbReference type="Gene3D" id="3.40.50.980">
    <property type="match status" value="2"/>
</dbReference>
<dbReference type="Gene3D" id="3.40.47.10">
    <property type="match status" value="1"/>
</dbReference>
<keyword evidence="5" id="KW-0436">Ligase</keyword>
<dbReference type="PROSITE" id="PS52004">
    <property type="entry name" value="KS3_2"/>
    <property type="match status" value="1"/>
</dbReference>
<dbReference type="SUPFAM" id="SSF56801">
    <property type="entry name" value="Acetyl-CoA synthetase-like"/>
    <property type="match status" value="1"/>
</dbReference>
<evidence type="ECO:0000256" key="1">
    <source>
        <dbReference type="ARBA" id="ARBA00001957"/>
    </source>
</evidence>
<gene>
    <name evidence="12" type="ORF">C7R93_21450</name>
</gene>
<dbReference type="Pfam" id="PF08659">
    <property type="entry name" value="KR"/>
    <property type="match status" value="1"/>
</dbReference>
<dbReference type="Pfam" id="PF08242">
    <property type="entry name" value="Methyltransf_12"/>
    <property type="match status" value="1"/>
</dbReference>
<dbReference type="PANTHER" id="PTHR45527:SF1">
    <property type="entry name" value="FATTY ACID SYNTHASE"/>
    <property type="match status" value="1"/>
</dbReference>
<evidence type="ECO:0000256" key="2">
    <source>
        <dbReference type="ARBA" id="ARBA00006432"/>
    </source>
</evidence>
<dbReference type="SUPFAM" id="SSF51735">
    <property type="entry name" value="NAD(P)-binding Rossmann-fold domains"/>
    <property type="match status" value="2"/>
</dbReference>
<evidence type="ECO:0000256" key="8">
    <source>
        <dbReference type="ARBA" id="ARBA00023194"/>
    </source>
</evidence>
<dbReference type="Gene3D" id="3.40.50.720">
    <property type="entry name" value="NAD(P)-binding Rossmann-like Domain"/>
    <property type="match status" value="1"/>
</dbReference>
<dbReference type="InterPro" id="IPR013217">
    <property type="entry name" value="Methyltransf_12"/>
</dbReference>
<dbReference type="InterPro" id="IPR014030">
    <property type="entry name" value="Ketoacyl_synth_N"/>
</dbReference>
<keyword evidence="9" id="KW-0511">Multifunctional enzyme</keyword>
<keyword evidence="13" id="KW-1185">Reference proteome</keyword>
<comment type="caution">
    <text evidence="12">The sequence shown here is derived from an EMBL/GenBank/DDBJ whole genome shotgun (WGS) entry which is preliminary data.</text>
</comment>
<dbReference type="InterPro" id="IPR013968">
    <property type="entry name" value="PKS_KR"/>
</dbReference>
<dbReference type="InterPro" id="IPR000873">
    <property type="entry name" value="AMP-dep_synth/lig_dom"/>
</dbReference>
<feature type="domain" description="Ketosynthase family 3 (KS3)" evidence="11">
    <location>
        <begin position="37"/>
        <end position="459"/>
    </location>
</feature>
<dbReference type="Pfam" id="PF02801">
    <property type="entry name" value="Ketoacyl-synt_C"/>
    <property type="match status" value="1"/>
</dbReference>
<dbReference type="Pfam" id="PF00109">
    <property type="entry name" value="ketoacyl-synt"/>
    <property type="match status" value="1"/>
</dbReference>
<evidence type="ECO:0000313" key="13">
    <source>
        <dbReference type="Proteomes" id="UP000240419"/>
    </source>
</evidence>
<dbReference type="FunFam" id="3.40.50.12780:FF:000012">
    <property type="entry name" value="Non-ribosomal peptide synthetase"/>
    <property type="match status" value="1"/>
</dbReference>
<dbReference type="Pfam" id="PF21394">
    <property type="entry name" value="Beta-ketacyl_N"/>
    <property type="match status" value="1"/>
</dbReference>
<keyword evidence="8" id="KW-0045">Antibiotic biosynthesis</keyword>
<dbReference type="SMART" id="SM00825">
    <property type="entry name" value="PKS_KS"/>
    <property type="match status" value="1"/>
</dbReference>
<comment type="similarity">
    <text evidence="2">Belongs to the ATP-dependent AMP-binding enzyme family.</text>
</comment>
<dbReference type="RefSeq" id="WP_106840726.1">
    <property type="nucleotide sequence ID" value="NZ_JBCNIW010000025.1"/>
</dbReference>
<dbReference type="SMART" id="SM00822">
    <property type="entry name" value="PKS_KR"/>
    <property type="match status" value="1"/>
</dbReference>
<dbReference type="InterPro" id="IPR029063">
    <property type="entry name" value="SAM-dependent_MTases_sf"/>
</dbReference>
<keyword evidence="3" id="KW-0596">Phosphopantetheine</keyword>
<dbReference type="NCBIfam" id="TIGR01733">
    <property type="entry name" value="AA-adenyl-dom"/>
    <property type="match status" value="1"/>
</dbReference>
<dbReference type="FunFam" id="3.40.50.980:FF:000001">
    <property type="entry name" value="Non-ribosomal peptide synthetase"/>
    <property type="match status" value="1"/>
</dbReference>
<organism evidence="12 13">
    <name type="scientific">Brevibacillus fortis</name>
    <dbReference type="NCBI Taxonomy" id="2126352"/>
    <lineage>
        <taxon>Bacteria</taxon>
        <taxon>Bacillati</taxon>
        <taxon>Bacillota</taxon>
        <taxon>Bacilli</taxon>
        <taxon>Bacillales</taxon>
        <taxon>Paenibacillaceae</taxon>
        <taxon>Brevibacillus</taxon>
    </lineage>
</organism>
<dbReference type="InterPro" id="IPR010071">
    <property type="entry name" value="AA_adenyl_dom"/>
</dbReference>
<dbReference type="InterPro" id="IPR001242">
    <property type="entry name" value="Condensation_dom"/>
</dbReference>
<evidence type="ECO:0000256" key="3">
    <source>
        <dbReference type="ARBA" id="ARBA00022450"/>
    </source>
</evidence>
<dbReference type="GO" id="GO:0031177">
    <property type="term" value="F:phosphopantetheine binding"/>
    <property type="evidence" value="ECO:0007669"/>
    <property type="project" value="InterPro"/>
</dbReference>
<evidence type="ECO:0000256" key="7">
    <source>
        <dbReference type="ARBA" id="ARBA00022737"/>
    </source>
</evidence>
<dbReference type="FunFam" id="1.10.1200.10:FF:000005">
    <property type="entry name" value="Nonribosomal peptide synthetase 1"/>
    <property type="match status" value="1"/>
</dbReference>
<dbReference type="PROSITE" id="PS50075">
    <property type="entry name" value="CARRIER"/>
    <property type="match status" value="2"/>
</dbReference>
<dbReference type="SUPFAM" id="SSF52777">
    <property type="entry name" value="CoA-dependent acyltransferases"/>
    <property type="match status" value="3"/>
</dbReference>
<evidence type="ECO:0000256" key="5">
    <source>
        <dbReference type="ARBA" id="ARBA00022598"/>
    </source>
</evidence>
<evidence type="ECO:0000313" key="12">
    <source>
        <dbReference type="EMBL" id="PSJ91207.1"/>
    </source>
</evidence>
<dbReference type="Gene3D" id="3.30.559.30">
    <property type="entry name" value="Nonribosomal peptide synthetase, condensation domain"/>
    <property type="match status" value="2"/>
</dbReference>
<dbReference type="InterPro" id="IPR023213">
    <property type="entry name" value="CAT-like_dom_sf"/>
</dbReference>
<keyword evidence="7" id="KW-0677">Repeat</keyword>
<dbReference type="GO" id="GO:0016746">
    <property type="term" value="F:acyltransferase activity"/>
    <property type="evidence" value="ECO:0007669"/>
    <property type="project" value="InterPro"/>
</dbReference>
<dbReference type="InterPro" id="IPR049490">
    <property type="entry name" value="C883_1060-like_KR_N"/>
</dbReference>
<dbReference type="PANTHER" id="PTHR45527">
    <property type="entry name" value="NONRIBOSOMAL PEPTIDE SYNTHETASE"/>
    <property type="match status" value="1"/>
</dbReference>
<dbReference type="Gene3D" id="1.10.1240.100">
    <property type="match status" value="1"/>
</dbReference>
<dbReference type="GO" id="GO:0043041">
    <property type="term" value="P:amino acid activation for nonribosomal peptide biosynthetic process"/>
    <property type="evidence" value="ECO:0007669"/>
    <property type="project" value="TreeGrafter"/>
</dbReference>
<dbReference type="FunFam" id="2.30.38.10:FF:000001">
    <property type="entry name" value="Non-ribosomal peptide synthetase PvdI"/>
    <property type="match status" value="1"/>
</dbReference>
<feature type="domain" description="Carrier" evidence="10">
    <location>
        <begin position="2589"/>
        <end position="2664"/>
    </location>
</feature>
<dbReference type="EMBL" id="PXZM01000036">
    <property type="protein sequence ID" value="PSJ91207.1"/>
    <property type="molecule type" value="Genomic_DNA"/>
</dbReference>
<dbReference type="SUPFAM" id="SSF47336">
    <property type="entry name" value="ACP-like"/>
    <property type="match status" value="2"/>
</dbReference>
<dbReference type="SUPFAM" id="SSF53901">
    <property type="entry name" value="Thiolase-like"/>
    <property type="match status" value="1"/>
</dbReference>
<evidence type="ECO:0000256" key="4">
    <source>
        <dbReference type="ARBA" id="ARBA00022553"/>
    </source>
</evidence>
<comment type="cofactor">
    <cofactor evidence="1">
        <name>pantetheine 4'-phosphate</name>
        <dbReference type="ChEBI" id="CHEBI:47942"/>
    </cofactor>
</comment>
<dbReference type="Gene3D" id="2.30.38.10">
    <property type="entry name" value="Luciferase, Domain 3"/>
    <property type="match status" value="1"/>
</dbReference>
<evidence type="ECO:0000259" key="11">
    <source>
        <dbReference type="PROSITE" id="PS52004"/>
    </source>
</evidence>
<dbReference type="GO" id="GO:0017000">
    <property type="term" value="P:antibiotic biosynthetic process"/>
    <property type="evidence" value="ECO:0007669"/>
    <property type="project" value="UniProtKB-KW"/>
</dbReference>
<dbReference type="InterPro" id="IPR036291">
    <property type="entry name" value="NAD(P)-bd_dom_sf"/>
</dbReference>
<dbReference type="Gene3D" id="3.30.300.30">
    <property type="match status" value="1"/>
</dbReference>
<dbReference type="Pfam" id="PF00550">
    <property type="entry name" value="PP-binding"/>
    <property type="match status" value="2"/>
</dbReference>
<dbReference type="GO" id="GO:0009403">
    <property type="term" value="P:toxin biosynthetic process"/>
    <property type="evidence" value="ECO:0007669"/>
    <property type="project" value="UniProtKB-ARBA"/>
</dbReference>
<dbReference type="CDD" id="cd08953">
    <property type="entry name" value="KR_2_SDR_x"/>
    <property type="match status" value="1"/>
</dbReference>
<dbReference type="Pfam" id="PF00501">
    <property type="entry name" value="AMP-binding"/>
    <property type="match status" value="1"/>
</dbReference>
<dbReference type="PROSITE" id="PS00455">
    <property type="entry name" value="AMP_BINDING"/>
    <property type="match status" value="1"/>
</dbReference>
<evidence type="ECO:0000256" key="6">
    <source>
        <dbReference type="ARBA" id="ARBA00022679"/>
    </source>
</evidence>
<dbReference type="SMART" id="SM00823">
    <property type="entry name" value="PKS_PP"/>
    <property type="match status" value="2"/>
</dbReference>
<dbReference type="InterPro" id="IPR016039">
    <property type="entry name" value="Thiolase-like"/>
</dbReference>
<keyword evidence="6" id="KW-0808">Transferase</keyword>
<dbReference type="InterPro" id="IPR020806">
    <property type="entry name" value="PKS_PP-bd"/>
</dbReference>
<proteinExistence type="inferred from homology"/>
<evidence type="ECO:0000256" key="9">
    <source>
        <dbReference type="ARBA" id="ARBA00023268"/>
    </source>
</evidence>
<sequence length="2886" mass="323820">MSLLKKYILEQVAAHRLQEKEALPLLKELSSTNVNARQDIAIIGMACRFPGASSLEEYWNNLKQGHDSIGDIPAARRPDVERVAREFFNDTEFNYERMGYLDHVDLFDHAFFEISPAEARTMDPYQRMFLELAWETFEHAGYSEKMINGSPTGVFLGYCDNESQYQRVLKNIDSSSLAGNVAAIIASRISYLLNLSGPSQLINTSCSSSLVALHQACQAIGNNDCRMALVGGVNLSLFPIQQDTDFGIVSVERKTKAFDDFADGTVWGEGLGAVLLKSYDQAVKDNDYIHAVIKSTAVNCDGRSTSITAPNAISQSALLRTTWERARINPESISYIEAHGTGTRLGDPVEIEGIMHAFQKVSKRKQFCAIGSVKSNIGHTIAASGVAGIIKTVLMMKHRQIPPTLHVKRPNTLIPFIDSPVYINDVLKAWDVEADQPVRRAGVSAFGLSGTNAHVILEESPKREETKVPEQSGDYLFTLSAKTNESLWDLLAKYKAFLSGPAEQSLFDMCATANMGRGHYQYRLAFVINSKEDFLQKIHLLCEGERTADGAPLVEGNQVFYGVLNSRGESSLPISMQIDSTDPVEMAKQYVRGVPINWLEYYRPVKWKKVPLPTYSFAKTRHWVQSDQPANDTVERSAAVASEAAHENESADVHKIATTFFTFGENLLNQMNVQKQTGLEEDETFYSGLSSLECFKQLGVFHKQSQTYTVEELREAVTCDGRNEHLFQLMLGLVVQTALVEQVAGTYGLAAQAEGLDAETFYLDCLDRYPNERDTFIQLKACFAYYSKIMAGQMISTPVLLLDDTSDFFKTYADRTTFGSPSGLMAVETIAQYVNSFSRPVRVLEIGGGSRSLTRLMLPKIEKQEVTYLFTDRAQSSLAEAEKEFKEVYPFVECRLFNMEQDPAEQGFDLHTYDVIIANNAIHRTKDVRATLSILHRLLAEQGLLFAIELTKDRSTANVIGGLAADWWQHEDSELRQQSRLMDPSRWEKALRDTNYQSVAIYPSSTALPDLALLIGHSAYAPQEYREWIYQINWQTKELTTNHQTQRPGVWLVFQDEGGVGETLADAMSADGHEVFKLRSGEAFTSLSSHEFILDPSEPADLRRVFERLGDKKDKLTGIIHLWSLTAGAQQQMGLGQLDAIESAQHLGVYSLFHLTQALLELDLKQVLDLRIVSNYAQAVDDNGPVFPEKAPLFGLAKVISQENPKLQCFSLDLATEGLSASQLADQLLAEVRSNRDDTLVAYRGNRIVPEMNRCDIDKIPKRPVEIRENGVYLIAGGTGKLGLAFSKHLAAQNNVTLVLINRSPLPPNHEWQARLQHPDCSATEARKLRDLLELEEMGAQVVCYAADVSDRQQMEDISEQVRARYGPINGIIQSAAHITFETIQTKTFSNFQNGLKAKMAGTVILDQIAEPEHLDFFVIFSSLASIWGGATGSDYVSSNCFLDAYSAARNRTGKPTIALNWYAFEGITGPGFIGYMPMDGAIQAFHASLSCHTEHLIIGQFDLQVLKEWAPSLKVKLGESIFASGQTRKEPEAPSVVTMQNRVALSGREEGDRYTSLEQALGQIWSDVLGYTELSIDDDFFRLGGDSLMAIGIVSRVSKQLQKEITITDLFQTPTIRQLAVLMAPNEETAVSAIPVAEHREAYPATSSQQRIYVLEQMQEGAVAYNIPTVMLLEGELDREAFEQAFVTLVQRHESLRTSFSIVDGELMQTVHPNVDFTLAYCEIDENEAKRAVEQFIRAFDLSKAPLVRGMLIRMDENKHLLLFDMHHIISDGVSINILIREFFQLYQGLELPELRIQYKDYSVWQTEQLGNGVLAAQEKFWLKELGGELPVLNLPTDHPRPSVQSFEGDVLTFEIPQEMTEKILAQAKNNGATLYMTLLGALTIMLSKYAGEEDIIIGSPVAGRHHADLENIVGVFLNTLAMRNFPRSDRTVADFLQEVKERALAALSHADYPFEMLVDRLTLPKDTARNPLFDVMFILQNTGDAKGSMSANGLTLSPYPFEQRSTQFDLTFDIIEREQRLIVDIEYSNKLFSKETIASMSTHFQKILEQMVEDPKQLIGKMSMLAAEERLLLMEQWNDTSLEYSREKTVVQLFEEVAAIQPNALAVTCGDEKVTYAEINKRSNQVARLIKQHGVTADTCVGLLTNRSVEMMVGLLAILKAGAAFVPIDPQYPEERISYVLENSITRLVLTHDSLAEKQWGSVVRVDVNDSQIVMQDDSNLPAQAAPGDLAYVIYTSGSTGKPKGVMVEHGNLMSFCAGIGKHIDFASADKMLAVTTISFDIFLLETIVPLTKGMTVVIATEQQQADPQVLKELILQEEINFLQLTPSRLQLMLEEKSNLHALDCLKAILIGGEALSASLFQRIRTQTKARLYNLYGPTETTIWSTVQDLTDAEAITIGAPLPNTQVYILDEHLQLQPMKITGDLYIAGDGVTRGYFGQPALTAERYIPHPFIPGQRMYKTGDLARWLPDGRIEYVGRSDFQCKVRGYRIELGEIESALCQHPEITEAVVSVRDTASNPYLAAYYMGTRTLDSEELRAMLSKSLPDYMIPHFYTHMSMWPLTPNGKLDRKSLPEPDALNDNPTEYQAPATRLEEQVADIWREVLKREMVGMQDNFFHIGGTSLLLVQVHAKLEQLYPGRVRIADLFAHPTLSSLTNFLRNTALELADEQEETDSTTYWLKELDRVSLIELPSQYWASKEVNADTNWIQFSLTDDLFENVQQVSQMEAVEVRDVLLSMYLYLMAELTGQQDLYMEVAVAKEMQTNAYPFRVNMSEVNTFFDLFKQVQQKRQFIEKMTGEASLWLQKLRTDRNDGTIIPFFGRVTEFTDASFTHHEHELTFWIKEGIDVIDIVCAFDPDCLRAEKVTEMTQDYQQLLKMLVNEYMT</sequence>
<dbReference type="InterPro" id="IPR020841">
    <property type="entry name" value="PKS_Beta-ketoAc_synthase_dom"/>
</dbReference>
<dbReference type="InterPro" id="IPR014031">
    <property type="entry name" value="Ketoacyl_synth_C"/>
</dbReference>
<dbReference type="Pfam" id="PF22621">
    <property type="entry name" value="CurL-like_PKS_C"/>
    <property type="match status" value="1"/>
</dbReference>
<dbReference type="SUPFAM" id="SSF53335">
    <property type="entry name" value="S-adenosyl-L-methionine-dependent methyltransferases"/>
    <property type="match status" value="1"/>
</dbReference>
<dbReference type="Pfam" id="PF00668">
    <property type="entry name" value="Condensation"/>
    <property type="match status" value="2"/>
</dbReference>
<name>A0A2P7UW43_9BACL</name>
<accession>A0A2P7UW43</accession>
<dbReference type="CDD" id="cd05930">
    <property type="entry name" value="A_NRPS"/>
    <property type="match status" value="1"/>
</dbReference>
<dbReference type="InterPro" id="IPR009081">
    <property type="entry name" value="PP-bd_ACP"/>
</dbReference>
<dbReference type="GO" id="GO:0016874">
    <property type="term" value="F:ligase activity"/>
    <property type="evidence" value="ECO:0007669"/>
    <property type="project" value="UniProtKB-KW"/>
</dbReference>
<dbReference type="InterPro" id="IPR020845">
    <property type="entry name" value="AMP-binding_CS"/>
</dbReference>
<dbReference type="Gene3D" id="3.30.559.10">
    <property type="entry name" value="Chloramphenicol acetyltransferase-like domain"/>
    <property type="match status" value="1"/>
</dbReference>
<dbReference type="Proteomes" id="UP000240419">
    <property type="component" value="Unassembled WGS sequence"/>
</dbReference>
<dbReference type="OrthoDB" id="9765680at2"/>
<dbReference type="GO" id="GO:0008610">
    <property type="term" value="P:lipid biosynthetic process"/>
    <property type="evidence" value="ECO:0007669"/>
    <property type="project" value="UniProtKB-ARBA"/>
</dbReference>
<keyword evidence="4" id="KW-0597">Phosphoprotein</keyword>
<dbReference type="InterPro" id="IPR006162">
    <property type="entry name" value="Ppantetheine_attach_site"/>
</dbReference>
<reference evidence="12 13" key="1">
    <citation type="submission" date="2018-03" db="EMBL/GenBank/DDBJ databases">
        <title>Brevisbacillus phylogenomics.</title>
        <authorList>
            <person name="Dunlap C."/>
        </authorList>
    </citation>
    <scope>NUCLEOTIDE SEQUENCE [LARGE SCALE GENOMIC DNA]</scope>
    <source>
        <strain evidence="12 13">NRRL NRS-1210</strain>
    </source>
</reference>
<dbReference type="Gene3D" id="3.40.50.150">
    <property type="entry name" value="Vaccinia Virus protein VP39"/>
    <property type="match status" value="1"/>
</dbReference>
<feature type="domain" description="Carrier" evidence="10">
    <location>
        <begin position="1553"/>
        <end position="1628"/>
    </location>
</feature>
<dbReference type="FunFam" id="3.30.300.30:FF:000010">
    <property type="entry name" value="Enterobactin synthetase component F"/>
    <property type="match status" value="1"/>
</dbReference>
<dbReference type="InterPro" id="IPR057326">
    <property type="entry name" value="KR_dom"/>
</dbReference>
<dbReference type="InterPro" id="IPR045851">
    <property type="entry name" value="AMP-bd_C_sf"/>
</dbReference>
<dbReference type="CDD" id="cd02440">
    <property type="entry name" value="AdoMet_MTases"/>
    <property type="match status" value="1"/>
</dbReference>
<dbReference type="Gene3D" id="1.10.1200.10">
    <property type="entry name" value="ACP-like"/>
    <property type="match status" value="2"/>
</dbReference>
<evidence type="ECO:0000259" key="10">
    <source>
        <dbReference type="PROSITE" id="PS50075"/>
    </source>
</evidence>
<dbReference type="CDD" id="cd00833">
    <property type="entry name" value="PKS"/>
    <property type="match status" value="1"/>
</dbReference>
<dbReference type="GO" id="GO:0005737">
    <property type="term" value="C:cytoplasm"/>
    <property type="evidence" value="ECO:0007669"/>
    <property type="project" value="TreeGrafter"/>
</dbReference>
<dbReference type="PROSITE" id="PS00012">
    <property type="entry name" value="PHOSPHOPANTETHEINE"/>
    <property type="match status" value="1"/>
</dbReference>
<protein>
    <submittedName>
        <fullName evidence="12">Non-ribosomal peptide synthetase</fullName>
    </submittedName>
</protein>
<dbReference type="InterPro" id="IPR036736">
    <property type="entry name" value="ACP-like_sf"/>
</dbReference>
<dbReference type="Pfam" id="PF13193">
    <property type="entry name" value="AMP-binding_C"/>
    <property type="match status" value="1"/>
</dbReference>
<dbReference type="InterPro" id="IPR025110">
    <property type="entry name" value="AMP-bd_C"/>
</dbReference>